<feature type="transmembrane region" description="Helical" evidence="1">
    <location>
        <begin position="451"/>
        <end position="471"/>
    </location>
</feature>
<feature type="transmembrane region" description="Helical" evidence="1">
    <location>
        <begin position="173"/>
        <end position="194"/>
    </location>
</feature>
<feature type="transmembrane region" description="Helical" evidence="1">
    <location>
        <begin position="206"/>
        <end position="227"/>
    </location>
</feature>
<reference evidence="2 3" key="1">
    <citation type="submission" date="2015-05" db="EMBL/GenBank/DDBJ databases">
        <title>Whole genome sequence and identification of bacterial endophytes from Costus igneus.</title>
        <authorList>
            <person name="Lee Y.P."/>
            <person name="Gan H.M."/>
            <person name="Eng W."/>
            <person name="Wheatley M.S."/>
            <person name="Caraballo A."/>
            <person name="Polter S."/>
            <person name="Savka M.A."/>
            <person name="Hudson A.O."/>
        </authorList>
    </citation>
    <scope>NUCLEOTIDE SEQUENCE [LARGE SCALE GENOMIC DNA]</scope>
    <source>
        <strain evidence="2 3">RIT379</strain>
    </source>
</reference>
<feature type="transmembrane region" description="Helical" evidence="1">
    <location>
        <begin position="297"/>
        <end position="316"/>
    </location>
</feature>
<dbReference type="Proteomes" id="UP000036045">
    <property type="component" value="Unassembled WGS sequence"/>
</dbReference>
<feature type="transmembrane region" description="Helical" evidence="1">
    <location>
        <begin position="150"/>
        <end position="167"/>
    </location>
</feature>
<evidence type="ECO:0000256" key="1">
    <source>
        <dbReference type="SAM" id="Phobius"/>
    </source>
</evidence>
<dbReference type="AlphaFoldDB" id="A0A0J1HQR3"/>
<sequence>MLLNWIKWKLKIRWENQINHILFFKNKQVNNKWIWIVIWSFINFFTLLGGSYFLFKSTILNERLIINEQPSSIISTLAMRFLFTLREDYHLLWSILFFIIFIHAIVAGIASSKWQLQSIDRDWLIINLKISAQKSNIYIYLETLIWDSRNFLITYVPIMLSIGHLLSLKPIKIILISLIAFLCFLLLGIMSSIFHNRYINLQKKRVNSLFRIVTSILIRSFLLVTALELSKSLMPWIKDFPLTSNNIEIEEYYEWMQLGITSLGQLFGPLEYVISFHILPNSILANYAIGDLEFHDLLIFCLLILIAGGLSVFLAFDNSKPSNKNYSLSFYEKWIISLSGMIKTKPYITFLIKSDLRTDYFFNRFPIIFGPFSFWIQVGIYTSFIQIFEPADKMYHLILSFYFYFFVYFYVSTMFSNLNGMYSLDSIGNRIILHLISKNNVWSIFLYKIRLFLITTLPLFIVCDIVFMIINRIPSKIAIIIVINHMLFYLLLSTVLFLPSVICPHYNFLNLEQLEDYPDQKTIRNSIKYLTVGVFIPCLMLPAALLMSDYISISQYLIVNVFGTIALFFILLGSIIALIKSKLINYKSLDDFSL</sequence>
<proteinExistence type="predicted"/>
<keyword evidence="1" id="KW-0812">Transmembrane</keyword>
<feature type="transmembrane region" description="Helical" evidence="1">
    <location>
        <begin position="557"/>
        <end position="579"/>
    </location>
</feature>
<dbReference type="RefSeq" id="WP_047945005.1">
    <property type="nucleotide sequence ID" value="NZ_JABRVO010000261.1"/>
</dbReference>
<accession>A0A0J1HQR3</accession>
<dbReference type="PATRIC" id="fig|1397.4.peg.4626"/>
<keyword evidence="3" id="KW-1185">Reference proteome</keyword>
<feature type="transmembrane region" description="Helical" evidence="1">
    <location>
        <begin position="91"/>
        <end position="111"/>
    </location>
</feature>
<dbReference type="EMBL" id="LDPH01000055">
    <property type="protein sequence ID" value="KLV16063.1"/>
    <property type="molecule type" value="Genomic_DNA"/>
</dbReference>
<feature type="transmembrane region" description="Helical" evidence="1">
    <location>
        <begin position="33"/>
        <end position="55"/>
    </location>
</feature>
<feature type="transmembrane region" description="Helical" evidence="1">
    <location>
        <begin position="529"/>
        <end position="551"/>
    </location>
</feature>
<feature type="transmembrane region" description="Helical" evidence="1">
    <location>
        <begin position="394"/>
        <end position="411"/>
    </location>
</feature>
<evidence type="ECO:0000313" key="2">
    <source>
        <dbReference type="EMBL" id="KLV16063.1"/>
    </source>
</evidence>
<feature type="transmembrane region" description="Helical" evidence="1">
    <location>
        <begin position="477"/>
        <end position="498"/>
    </location>
</feature>
<comment type="caution">
    <text evidence="2">The sequence shown here is derived from an EMBL/GenBank/DDBJ whole genome shotgun (WGS) entry which is preliminary data.</text>
</comment>
<keyword evidence="1" id="KW-1133">Transmembrane helix</keyword>
<organism evidence="2 3">
    <name type="scientific">Niallia circulans</name>
    <name type="common">Bacillus circulans</name>
    <dbReference type="NCBI Taxonomy" id="1397"/>
    <lineage>
        <taxon>Bacteria</taxon>
        <taxon>Bacillati</taxon>
        <taxon>Bacillota</taxon>
        <taxon>Bacilli</taxon>
        <taxon>Bacillales</taxon>
        <taxon>Bacillaceae</taxon>
        <taxon>Niallia</taxon>
    </lineage>
</organism>
<gene>
    <name evidence="2" type="ORF">ABW02_25415</name>
</gene>
<dbReference type="OrthoDB" id="2928279at2"/>
<protein>
    <submittedName>
        <fullName evidence="2">Uncharacterized protein</fullName>
    </submittedName>
</protein>
<keyword evidence="1" id="KW-0472">Membrane</keyword>
<evidence type="ECO:0000313" key="3">
    <source>
        <dbReference type="Proteomes" id="UP000036045"/>
    </source>
</evidence>
<feature type="transmembrane region" description="Helical" evidence="1">
    <location>
        <begin position="367"/>
        <end position="388"/>
    </location>
</feature>
<name>A0A0J1HQR3_NIACI</name>